<dbReference type="SUPFAM" id="SSF55120">
    <property type="entry name" value="Pseudouridine synthase"/>
    <property type="match status" value="1"/>
</dbReference>
<dbReference type="Pfam" id="PF00849">
    <property type="entry name" value="PseudoU_synth_2"/>
    <property type="match status" value="1"/>
</dbReference>
<feature type="domain" description="RNA-binding S4" evidence="7">
    <location>
        <begin position="16"/>
        <end position="72"/>
    </location>
</feature>
<proteinExistence type="inferred from homology"/>
<evidence type="ECO:0000256" key="5">
    <source>
        <dbReference type="PROSITE-ProRule" id="PRU00182"/>
    </source>
</evidence>
<evidence type="ECO:0000256" key="1">
    <source>
        <dbReference type="ARBA" id="ARBA00010876"/>
    </source>
</evidence>
<evidence type="ECO:0000256" key="2">
    <source>
        <dbReference type="ARBA" id="ARBA00023235"/>
    </source>
</evidence>
<dbReference type="GO" id="GO:0160140">
    <property type="term" value="F:23S rRNA pseudouridine(1911/1915/1917) synthase activity"/>
    <property type="evidence" value="ECO:0007669"/>
    <property type="project" value="UniProtKB-EC"/>
</dbReference>
<dbReference type="InterPro" id="IPR036986">
    <property type="entry name" value="S4_RNA-bd_sf"/>
</dbReference>
<dbReference type="AlphaFoldDB" id="A0A840I4C1"/>
<reference evidence="8 9" key="1">
    <citation type="submission" date="2020-08" db="EMBL/GenBank/DDBJ databases">
        <title>Genomic Encyclopedia of Type Strains, Phase IV (KMG-IV): sequencing the most valuable type-strain genomes for metagenomic binning, comparative biology and taxonomic classification.</title>
        <authorList>
            <person name="Goeker M."/>
        </authorList>
    </citation>
    <scope>NUCLEOTIDE SEQUENCE [LARGE SCALE GENOMIC DNA]</scope>
    <source>
        <strain evidence="8 9">DSM 102850</strain>
    </source>
</reference>
<evidence type="ECO:0000259" key="7">
    <source>
        <dbReference type="SMART" id="SM00363"/>
    </source>
</evidence>
<comment type="catalytic activity">
    <reaction evidence="6">
        <text>a uridine in RNA = a pseudouridine in RNA</text>
        <dbReference type="Rhea" id="RHEA:48348"/>
        <dbReference type="Rhea" id="RHEA-COMP:12068"/>
        <dbReference type="Rhea" id="RHEA-COMP:12069"/>
        <dbReference type="ChEBI" id="CHEBI:65314"/>
        <dbReference type="ChEBI" id="CHEBI:65315"/>
    </reaction>
</comment>
<comment type="similarity">
    <text evidence="1 6">Belongs to the pseudouridine synthase RluA family.</text>
</comment>
<comment type="caution">
    <text evidence="8">The sequence shown here is derived from an EMBL/GenBank/DDBJ whole genome shotgun (WGS) entry which is preliminary data.</text>
</comment>
<dbReference type="CDD" id="cd02869">
    <property type="entry name" value="PseudoU_synth_RluA_like"/>
    <property type="match status" value="1"/>
</dbReference>
<gene>
    <name evidence="8" type="ORF">GGQ59_001717</name>
</gene>
<name>A0A840I4C1_9PROT</name>
<evidence type="ECO:0000256" key="3">
    <source>
        <dbReference type="ARBA" id="ARBA00036882"/>
    </source>
</evidence>
<comment type="catalytic activity">
    <reaction evidence="3">
        <text>uridine(1911/1915/1917) in 23S rRNA = pseudouridine(1911/1915/1917) in 23S rRNA</text>
        <dbReference type="Rhea" id="RHEA:42524"/>
        <dbReference type="Rhea" id="RHEA-COMP:10097"/>
        <dbReference type="Rhea" id="RHEA-COMP:10098"/>
        <dbReference type="ChEBI" id="CHEBI:65314"/>
        <dbReference type="ChEBI" id="CHEBI:65315"/>
        <dbReference type="EC" id="5.4.99.23"/>
    </reaction>
</comment>
<dbReference type="Gene3D" id="3.10.290.10">
    <property type="entry name" value="RNA-binding S4 domain"/>
    <property type="match status" value="1"/>
</dbReference>
<dbReference type="EMBL" id="JACHOB010000003">
    <property type="protein sequence ID" value="MBB4659192.1"/>
    <property type="molecule type" value="Genomic_DNA"/>
</dbReference>
<dbReference type="PANTHER" id="PTHR21600:SF44">
    <property type="entry name" value="RIBOSOMAL LARGE SUBUNIT PSEUDOURIDINE SYNTHASE D"/>
    <property type="match status" value="1"/>
</dbReference>
<comment type="function">
    <text evidence="6">Responsible for synthesis of pseudouridine from uracil.</text>
</comment>
<dbReference type="InterPro" id="IPR006145">
    <property type="entry name" value="PsdUridine_synth_RsuA/RluA"/>
</dbReference>
<evidence type="ECO:0000256" key="6">
    <source>
        <dbReference type="RuleBase" id="RU362028"/>
    </source>
</evidence>
<dbReference type="InterPro" id="IPR006225">
    <property type="entry name" value="PsdUridine_synth_RluC/D"/>
</dbReference>
<organism evidence="8 9">
    <name type="scientific">Parvularcula dongshanensis</name>
    <dbReference type="NCBI Taxonomy" id="1173995"/>
    <lineage>
        <taxon>Bacteria</taxon>
        <taxon>Pseudomonadati</taxon>
        <taxon>Pseudomonadota</taxon>
        <taxon>Alphaproteobacteria</taxon>
        <taxon>Parvularculales</taxon>
        <taxon>Parvularculaceae</taxon>
        <taxon>Parvularcula</taxon>
    </lineage>
</organism>
<keyword evidence="5" id="KW-0694">RNA-binding</keyword>
<dbReference type="CDD" id="cd00165">
    <property type="entry name" value="S4"/>
    <property type="match status" value="1"/>
</dbReference>
<sequence length="317" mass="34759">MSGVEMVTVARADDGLRLDRWFRQHYPAVKQGQLQKMLRKGQVRVDGAKVEANRRLSPGEVVRVPPVPAATPAGKAAASAQDREEIRSFVLYEDDRLIAINKPFGLPVQGGSGVARHLDGMLDGLAKGGERPRLVHRLDKDTGGLMLLARDRLAAKDLTESFRRHLIEKTYWALVAGVPHPLEGTIDLPVEKGGPEGAERMGASEGGKKAITDYQTVEMAAGKAAFLALRPLTGRTHQLRVHMDAIGTPIVGDGKYGGERAKLEGVSKRMHLFCRTMSVPRDGKPPLELTAPLTGHMAKTWDFFAFPRDVEVEWPDR</sequence>
<dbReference type="InterPro" id="IPR050188">
    <property type="entry name" value="RluA_PseudoU_synthase"/>
</dbReference>
<dbReference type="PROSITE" id="PS50889">
    <property type="entry name" value="S4"/>
    <property type="match status" value="1"/>
</dbReference>
<evidence type="ECO:0000256" key="4">
    <source>
        <dbReference type="PIRSR" id="PIRSR606225-1"/>
    </source>
</evidence>
<dbReference type="InterPro" id="IPR020103">
    <property type="entry name" value="PsdUridine_synth_cat_dom_sf"/>
</dbReference>
<dbReference type="Pfam" id="PF01479">
    <property type="entry name" value="S4"/>
    <property type="match status" value="1"/>
</dbReference>
<dbReference type="GO" id="GO:0003723">
    <property type="term" value="F:RNA binding"/>
    <property type="evidence" value="ECO:0007669"/>
    <property type="project" value="UniProtKB-KW"/>
</dbReference>
<dbReference type="GO" id="GO:0000455">
    <property type="term" value="P:enzyme-directed rRNA pseudouridine synthesis"/>
    <property type="evidence" value="ECO:0007669"/>
    <property type="project" value="TreeGrafter"/>
</dbReference>
<dbReference type="InterPro" id="IPR002942">
    <property type="entry name" value="S4_RNA-bd"/>
</dbReference>
<evidence type="ECO:0000313" key="9">
    <source>
        <dbReference type="Proteomes" id="UP000563524"/>
    </source>
</evidence>
<accession>A0A840I4C1</accession>
<protein>
    <recommendedName>
        <fullName evidence="6">Pseudouridine synthase</fullName>
        <ecNumber evidence="6">5.4.99.-</ecNumber>
    </recommendedName>
</protein>
<dbReference type="NCBIfam" id="TIGR00005">
    <property type="entry name" value="rluA_subfam"/>
    <property type="match status" value="1"/>
</dbReference>
<dbReference type="SMART" id="SM00363">
    <property type="entry name" value="S4"/>
    <property type="match status" value="1"/>
</dbReference>
<dbReference type="PANTHER" id="PTHR21600">
    <property type="entry name" value="MITOCHONDRIAL RNA PSEUDOURIDINE SYNTHASE"/>
    <property type="match status" value="1"/>
</dbReference>
<dbReference type="RefSeq" id="WP_183817550.1">
    <property type="nucleotide sequence ID" value="NZ_JACHOB010000003.1"/>
</dbReference>
<dbReference type="SUPFAM" id="SSF55174">
    <property type="entry name" value="Alpha-L RNA-binding motif"/>
    <property type="match status" value="1"/>
</dbReference>
<dbReference type="Proteomes" id="UP000563524">
    <property type="component" value="Unassembled WGS sequence"/>
</dbReference>
<keyword evidence="2 6" id="KW-0413">Isomerase</keyword>
<feature type="active site" evidence="4">
    <location>
        <position position="139"/>
    </location>
</feature>
<evidence type="ECO:0000313" key="8">
    <source>
        <dbReference type="EMBL" id="MBB4659192.1"/>
    </source>
</evidence>
<dbReference type="Gene3D" id="3.30.2350.10">
    <property type="entry name" value="Pseudouridine synthase"/>
    <property type="match status" value="1"/>
</dbReference>
<dbReference type="EC" id="5.4.99.-" evidence="6"/>
<keyword evidence="9" id="KW-1185">Reference proteome</keyword>